<protein>
    <submittedName>
        <fullName evidence="3">Diaminopimelate decarboxylase</fullName>
        <ecNumber evidence="3">4.1.1.20</ecNumber>
    </submittedName>
</protein>
<proteinExistence type="predicted"/>
<feature type="region of interest" description="Disordered" evidence="1">
    <location>
        <begin position="310"/>
        <end position="329"/>
    </location>
</feature>
<comment type="caution">
    <text evidence="3">The sequence shown here is derived from an EMBL/GenBank/DDBJ whole genome shotgun (WGS) entry which is preliminary data.</text>
</comment>
<dbReference type="InterPro" id="IPR052189">
    <property type="entry name" value="L-asp_N-monooxygenase_NS-form"/>
</dbReference>
<name>A0A839RSH8_9ACTN</name>
<evidence type="ECO:0000313" key="4">
    <source>
        <dbReference type="Proteomes" id="UP000567922"/>
    </source>
</evidence>
<evidence type="ECO:0000313" key="3">
    <source>
        <dbReference type="EMBL" id="MBB3039520.1"/>
    </source>
</evidence>
<keyword evidence="4" id="KW-1185">Reference proteome</keyword>
<dbReference type="AlphaFoldDB" id="A0A839RSH8"/>
<organism evidence="3 4">
    <name type="scientific">Hoyosella altamirensis</name>
    <dbReference type="NCBI Taxonomy" id="616997"/>
    <lineage>
        <taxon>Bacteria</taxon>
        <taxon>Bacillati</taxon>
        <taxon>Actinomycetota</taxon>
        <taxon>Actinomycetes</taxon>
        <taxon>Mycobacteriales</taxon>
        <taxon>Hoyosellaceae</taxon>
        <taxon>Hoyosella</taxon>
    </lineage>
</organism>
<dbReference type="RefSeq" id="WP_064438441.1">
    <property type="nucleotide sequence ID" value="NZ_BDDI01000001.1"/>
</dbReference>
<dbReference type="OrthoDB" id="3653265at2"/>
<dbReference type="SUPFAM" id="SSF51905">
    <property type="entry name" value="FAD/NAD(P)-binding domain"/>
    <property type="match status" value="1"/>
</dbReference>
<reference evidence="3 4" key="1">
    <citation type="submission" date="2020-08" db="EMBL/GenBank/DDBJ databases">
        <title>Sequencing the genomes of 1000 actinobacteria strains.</title>
        <authorList>
            <person name="Klenk H.-P."/>
        </authorList>
    </citation>
    <scope>NUCLEOTIDE SEQUENCE [LARGE SCALE GENOMIC DNA]</scope>
    <source>
        <strain evidence="3 4">DSM 45258</strain>
    </source>
</reference>
<feature type="domain" description="FAD-dependent urate hydroxylase HpyO/Asp monooxygenase CreE-like FAD/NAD(P)-binding" evidence="2">
    <location>
        <begin position="13"/>
        <end position="167"/>
    </location>
</feature>
<dbReference type="PANTHER" id="PTHR40254:SF1">
    <property type="entry name" value="BLR0577 PROTEIN"/>
    <property type="match status" value="1"/>
</dbReference>
<dbReference type="EC" id="4.1.1.20" evidence="3"/>
<dbReference type="InterPro" id="IPR036188">
    <property type="entry name" value="FAD/NAD-bd_sf"/>
</dbReference>
<gene>
    <name evidence="3" type="ORF">FHU29_004008</name>
</gene>
<dbReference type="Proteomes" id="UP000567922">
    <property type="component" value="Unassembled WGS sequence"/>
</dbReference>
<sequence length="526" mass="56512">MAVSTRGAAFAVAIVGAGPKGLFALESILAHSRGTQGQLRVDLFDPQPPGHGAAYQPSLPEYLRLNVDADIVSVWPQHRTSMSRPTWRVWAREAEPLIASERFPPRAAVGTYLERSFHRMVSAAPGVTVRHVASAVTGLRRAQDGKWHVISGSELGPYDEVLLTVGHGSSWDGALARGAGRTVSSVYPIQNLDVIAPHSRVRFRGAALTFIDGALVLTEGRGGRFEGRGANCRYVPSGREPRALFPSSRSGGFLHAKPQITLPRDAVEAASKEWAAVGVGDVGSLEEAIVGAAHAILWELGTPVDRGRISESLRTGRDPAQTSRARDSGARAVAEFRDSVEVSRGEKLPGPAYALGRAWAIGYRTVVDRYPGPDMQARDWAVFMSLATTLERFAFGPPLVNAEKLLALIDSGVVVPDFIIGELDEGGPYDHHVDAVLPPPGWRQIVDPLFESLLASGDVWIPDGRRGVMITDDAQVLGLRGATAGLSALGRPTEDTVIGNDTLNRGLHDHPERWAARVIRRIEGTA</sequence>
<accession>A0A839RSH8</accession>
<dbReference type="PANTHER" id="PTHR40254">
    <property type="entry name" value="BLR0577 PROTEIN"/>
    <property type="match status" value="1"/>
</dbReference>
<keyword evidence="3" id="KW-0456">Lyase</keyword>
<dbReference type="GO" id="GO:0008836">
    <property type="term" value="F:diaminopimelate decarboxylase activity"/>
    <property type="evidence" value="ECO:0007669"/>
    <property type="project" value="UniProtKB-EC"/>
</dbReference>
<dbReference type="EMBL" id="JACHWS010000004">
    <property type="protein sequence ID" value="MBB3039520.1"/>
    <property type="molecule type" value="Genomic_DNA"/>
</dbReference>
<dbReference type="InterPro" id="IPR038732">
    <property type="entry name" value="HpyO/CreE_NAD-binding"/>
</dbReference>
<evidence type="ECO:0000256" key="1">
    <source>
        <dbReference type="SAM" id="MobiDB-lite"/>
    </source>
</evidence>
<dbReference type="Pfam" id="PF13454">
    <property type="entry name" value="NAD_binding_9"/>
    <property type="match status" value="1"/>
</dbReference>
<evidence type="ECO:0000259" key="2">
    <source>
        <dbReference type="Pfam" id="PF13454"/>
    </source>
</evidence>